<evidence type="ECO:0000313" key="8">
    <source>
        <dbReference type="EMBL" id="KAL1619922.1"/>
    </source>
</evidence>
<accession>A0ABR3SFZ2</accession>
<dbReference type="Gene3D" id="2.60.200.20">
    <property type="match status" value="1"/>
</dbReference>
<comment type="caution">
    <text evidence="8">The sequence shown here is derived from an EMBL/GenBank/DDBJ whole genome shotgun (WGS) entry which is preliminary data.</text>
</comment>
<comment type="subcellular location">
    <subcellularLocation>
        <location evidence="1">Nucleus</location>
    </subcellularLocation>
</comment>
<gene>
    <name evidence="8" type="ORF">SLS56_009939</name>
</gene>
<evidence type="ECO:0000256" key="2">
    <source>
        <dbReference type="ARBA" id="ARBA00023125"/>
    </source>
</evidence>
<dbReference type="InterPro" id="IPR036390">
    <property type="entry name" value="WH_DNA-bd_sf"/>
</dbReference>
<dbReference type="CDD" id="cd00590">
    <property type="entry name" value="RRM_SF"/>
    <property type="match status" value="1"/>
</dbReference>
<feature type="region of interest" description="Disordered" evidence="5">
    <location>
        <begin position="326"/>
        <end position="345"/>
    </location>
</feature>
<dbReference type="Gene3D" id="1.10.10.10">
    <property type="entry name" value="Winged helix-like DNA-binding domain superfamily/Winged helix DNA-binding domain"/>
    <property type="match status" value="1"/>
</dbReference>
<dbReference type="PANTHER" id="PTHR11106:SF27">
    <property type="entry name" value="MACRO DOMAIN-CONTAINING PROTEIN"/>
    <property type="match status" value="1"/>
</dbReference>
<dbReference type="PROSITE" id="PS50006">
    <property type="entry name" value="FHA_DOMAIN"/>
    <property type="match status" value="1"/>
</dbReference>
<feature type="domain" description="FHA" evidence="6">
    <location>
        <begin position="1458"/>
        <end position="1518"/>
    </location>
</feature>
<evidence type="ECO:0008006" key="10">
    <source>
        <dbReference type="Google" id="ProtNLM"/>
    </source>
</evidence>
<dbReference type="InterPro" id="IPR000232">
    <property type="entry name" value="HSF_DNA-bd"/>
</dbReference>
<feature type="region of interest" description="Disordered" evidence="5">
    <location>
        <begin position="1707"/>
        <end position="1737"/>
    </location>
</feature>
<dbReference type="InterPro" id="IPR043472">
    <property type="entry name" value="Macro_dom-like"/>
</dbReference>
<name>A0ABR3SFZ2_9PEZI</name>
<evidence type="ECO:0000256" key="1">
    <source>
        <dbReference type="ARBA" id="ARBA00004123"/>
    </source>
</evidence>
<feature type="compositionally biased region" description="Basic and acidic residues" evidence="5">
    <location>
        <begin position="1209"/>
        <end position="1218"/>
    </location>
</feature>
<dbReference type="CDD" id="cd02908">
    <property type="entry name" value="Macro_OAADPr_deacetylase"/>
    <property type="match status" value="1"/>
</dbReference>
<feature type="compositionally biased region" description="Basic and acidic residues" evidence="5">
    <location>
        <begin position="1726"/>
        <end position="1737"/>
    </location>
</feature>
<dbReference type="Proteomes" id="UP001521116">
    <property type="component" value="Unassembled WGS sequence"/>
</dbReference>
<dbReference type="InterPro" id="IPR058348">
    <property type="entry name" value="DUF8035"/>
</dbReference>
<proteinExistence type="inferred from homology"/>
<dbReference type="Pfam" id="PF00447">
    <property type="entry name" value="HSF_DNA-bind"/>
    <property type="match status" value="1"/>
</dbReference>
<organism evidence="8 9">
    <name type="scientific">Neofusicoccum ribis</name>
    <dbReference type="NCBI Taxonomy" id="45134"/>
    <lineage>
        <taxon>Eukaryota</taxon>
        <taxon>Fungi</taxon>
        <taxon>Dikarya</taxon>
        <taxon>Ascomycota</taxon>
        <taxon>Pezizomycotina</taxon>
        <taxon>Dothideomycetes</taxon>
        <taxon>Dothideomycetes incertae sedis</taxon>
        <taxon>Botryosphaeriales</taxon>
        <taxon>Botryosphaeriaceae</taxon>
        <taxon>Neofusicoccum</taxon>
    </lineage>
</organism>
<dbReference type="PROSITE" id="PS51154">
    <property type="entry name" value="MACRO"/>
    <property type="match status" value="1"/>
</dbReference>
<keyword evidence="2" id="KW-0238">DNA-binding</keyword>
<feature type="compositionally biased region" description="Acidic residues" evidence="5">
    <location>
        <begin position="1610"/>
        <end position="1623"/>
    </location>
</feature>
<comment type="similarity">
    <text evidence="4">Belongs to the HSF family.</text>
</comment>
<evidence type="ECO:0000259" key="6">
    <source>
        <dbReference type="PROSITE" id="PS50006"/>
    </source>
</evidence>
<reference evidence="8 9" key="1">
    <citation type="submission" date="2024-02" db="EMBL/GenBank/DDBJ databases">
        <title>De novo assembly and annotation of 12 fungi associated with fruit tree decline syndrome in Ontario, Canada.</title>
        <authorList>
            <person name="Sulman M."/>
            <person name="Ellouze W."/>
            <person name="Ilyukhin E."/>
        </authorList>
    </citation>
    <scope>NUCLEOTIDE SEQUENCE [LARGE SCALE GENOMIC DNA]</scope>
    <source>
        <strain evidence="8 9">M1-105</strain>
    </source>
</reference>
<feature type="region of interest" description="Disordered" evidence="5">
    <location>
        <begin position="665"/>
        <end position="684"/>
    </location>
</feature>
<feature type="region of interest" description="Disordered" evidence="5">
    <location>
        <begin position="1598"/>
        <end position="1623"/>
    </location>
</feature>
<dbReference type="InterPro" id="IPR002589">
    <property type="entry name" value="Macro_dom"/>
</dbReference>
<dbReference type="SUPFAM" id="SSF52949">
    <property type="entry name" value="Macro domain-like"/>
    <property type="match status" value="1"/>
</dbReference>
<evidence type="ECO:0000256" key="5">
    <source>
        <dbReference type="SAM" id="MobiDB-lite"/>
    </source>
</evidence>
<feature type="region of interest" description="Disordered" evidence="5">
    <location>
        <begin position="401"/>
        <end position="445"/>
    </location>
</feature>
<dbReference type="SMART" id="SM00506">
    <property type="entry name" value="A1pp"/>
    <property type="match status" value="1"/>
</dbReference>
<dbReference type="SUPFAM" id="SSF49879">
    <property type="entry name" value="SMAD/FHA domain"/>
    <property type="match status" value="1"/>
</dbReference>
<feature type="compositionally biased region" description="Basic residues" evidence="5">
    <location>
        <begin position="1711"/>
        <end position="1722"/>
    </location>
</feature>
<dbReference type="InterPro" id="IPR008984">
    <property type="entry name" value="SMAD_FHA_dom_sf"/>
</dbReference>
<dbReference type="Pfam" id="PF26118">
    <property type="entry name" value="DUF8035"/>
    <property type="match status" value="1"/>
</dbReference>
<evidence type="ECO:0000313" key="9">
    <source>
        <dbReference type="Proteomes" id="UP001521116"/>
    </source>
</evidence>
<feature type="compositionally biased region" description="Polar residues" evidence="5">
    <location>
        <begin position="241"/>
        <end position="264"/>
    </location>
</feature>
<feature type="region of interest" description="Disordered" evidence="5">
    <location>
        <begin position="1209"/>
        <end position="1263"/>
    </location>
</feature>
<feature type="compositionally biased region" description="Acidic residues" evidence="5">
    <location>
        <begin position="109"/>
        <end position="125"/>
    </location>
</feature>
<dbReference type="SMART" id="SM00415">
    <property type="entry name" value="HSF"/>
    <property type="match status" value="1"/>
</dbReference>
<feature type="domain" description="Macro" evidence="7">
    <location>
        <begin position="1014"/>
        <end position="1199"/>
    </location>
</feature>
<feature type="compositionally biased region" description="Low complexity" evidence="5">
    <location>
        <begin position="415"/>
        <end position="428"/>
    </location>
</feature>
<dbReference type="Gene3D" id="3.40.220.10">
    <property type="entry name" value="Leucine Aminopeptidase, subunit E, domain 1"/>
    <property type="match status" value="1"/>
</dbReference>
<feature type="region of interest" description="Disordered" evidence="5">
    <location>
        <begin position="105"/>
        <end position="130"/>
    </location>
</feature>
<dbReference type="InterPro" id="IPR000253">
    <property type="entry name" value="FHA_dom"/>
</dbReference>
<dbReference type="PANTHER" id="PTHR11106">
    <property type="entry name" value="GANGLIOSIDE INDUCED DIFFERENTIATION ASSOCIATED PROTEIN 2-RELATED"/>
    <property type="match status" value="1"/>
</dbReference>
<dbReference type="Pfam" id="PF01661">
    <property type="entry name" value="Macro"/>
    <property type="match status" value="1"/>
</dbReference>
<dbReference type="InterPro" id="IPR036388">
    <property type="entry name" value="WH-like_DNA-bd_sf"/>
</dbReference>
<feature type="region of interest" description="Disordered" evidence="5">
    <location>
        <begin position="1340"/>
        <end position="1362"/>
    </location>
</feature>
<sequence>MTAIRNATIACTRSFRLLAAALEGGDAAHRDLIAPASLEDEYGRFRVWSGNLGAQQKGHSSLDYRLRDSPLLQSNVLKLLQELETNINEALAVVSGARLSYEQQAGSEDFSDDSASEDSEDDNSSEEERPRYELQQRLFEVIDVINNLYRLSIRIRSPTTRTRSLKAAAYRQIDPDTGVDVFTQYADYDKRYTEDAFAQLRTGLPTRKDEDVSFLVERLSKAITRRRQQFKYWKKHRDKLANSSISEGMTSPTGNDDGPQQQPSAVPIENPIHVSDAVKINLRAPPSEMQPRTLLSGTEATAHHRTLDDAVDSQSVTSVATTAVDLGGHGIDLPPPPTSADGEKDFDVSETSAIDLREYCPICFVNVKAPGVAGNLHNHIANHLERFASFALPKFAGPDDGKSGASVAASNGTGSSSERSQAASSHWSLDTATNNDDSGRPDPSSANFNFASTAYEMINRLISLLDNIERSSEHGSLSQEDWLEIRPDLRSSFPQPEVSQVFTVLNDMFRHSKGGHIDLETVCAAFHTSLPSVSEHPSVSEQLRESWRGGVTLGSLYPQIGTARTEAWATYLLCKDLSGSSTRLRDDVFTIYSNLSILAHTSDPNGSTLAENVSQAMQGATDALIEIQTELYKTNLMEEEPAQFLSKKLTVWIWRIDALIANVKTSQGSGDTKQPGLPADDVQPIPDASKVDLERFKTMHGGGPPPDLGVADALPEAGLNTFEIYSVDLPTETLEKEPFSDREEISDTPYTVRVSNLPTEANETKRSAALLSALVHQGFHLDPEDESRGHAGFKSLEDAQRVLSAFDTSQHPGLRLEIENGEEDQTGKTVQSRSDQLVGFDVERFLEVLNRILGKPEHKDIITWTENGNMFRILDEEAFATEVLPLFALETFSSFKERLITCGFRQQFDQQFRLSEGSLEVKRTSTWFHQHFRRGNNVLRSHIPFFTKLRVRFEETKGQPLASQIKNVSGAVDRVFFKETRSRYALKTASDILSISELYLNGWLQNPTPGIVDFDPPLPKEEINQKISMLQHDITMLAVDAIVNGTTPGLNAGASDSISYWIHQAAGPRLLQECQGLDLCEMGKAVMTNAHNLPCRKIIHTVRPHYFQAATFTGQEDLLASCYRSCLKLAAESGLKSIAFPCLSAGGFGFPSREAAEIALKTTRTFLESGEGDTLEKVVFCVYKDRDQAVYKALIPQIFPPSKAHLEFQAQREVREESPDSYDDIGTPNEEADEGIFDLEPGAAGPSKPTRPSPARLNSSVESLSRLTGGPSLWACCRCRARPMETPNCLVCYHELCSTCEGESVNEKAPNLFLVYLHPSSNMLENSDESGLTSLDRRDLIGQENQVRGSVRSRPNSPTRNYKPTYVKAHRKHLSLDTLFYYDLPFEFDNVGHQVTCSDRELLLTKSQDGHDHIIIQRELSEEQTRMLFEHSRRHRRNLPSIIRTRTHPNAMSSLLTIRIGSDPTFSKQDRPAGAPIFLPEPFVTANHCDFYIEAEQQMWMLEINRSSGTTFLNGRRLVRLPDPDDYDSHTLPPHDSRGYIVRSGDVLGLGENDDGKPVYLFRVELDSIATAEDALWEEAEARASRYGFPTIGLDSPSLSPAGSVVGGGDDGDAASDADDDADVDPDVASGYKIIDAPAGAPEDPDGATRWTKLDRRLVNPDALKEAGLYYENRVRYLLVFRELAAGEVAQLAQRTRESREFKAATEFTRKERRRKERRMRQQKAAARDRKRGEMGA</sequence>
<evidence type="ECO:0000256" key="3">
    <source>
        <dbReference type="ARBA" id="ARBA00023242"/>
    </source>
</evidence>
<feature type="region of interest" description="Disordered" evidence="5">
    <location>
        <begin position="241"/>
        <end position="267"/>
    </location>
</feature>
<dbReference type="SUPFAM" id="SSF46785">
    <property type="entry name" value="Winged helix' DNA-binding domain"/>
    <property type="match status" value="1"/>
</dbReference>
<protein>
    <recommendedName>
        <fullName evidence="10">ADP-ribose 1''-phosphate phosphatase</fullName>
    </recommendedName>
</protein>
<keyword evidence="9" id="KW-1185">Reference proteome</keyword>
<dbReference type="EMBL" id="JAJVDC020000180">
    <property type="protein sequence ID" value="KAL1619922.1"/>
    <property type="molecule type" value="Genomic_DNA"/>
</dbReference>
<evidence type="ECO:0000259" key="7">
    <source>
        <dbReference type="PROSITE" id="PS51154"/>
    </source>
</evidence>
<keyword evidence="3" id="KW-0539">Nucleus</keyword>
<evidence type="ECO:0000256" key="4">
    <source>
        <dbReference type="RuleBase" id="RU004020"/>
    </source>
</evidence>
<feature type="compositionally biased region" description="Polar residues" evidence="5">
    <location>
        <begin position="1343"/>
        <end position="1362"/>
    </location>
</feature>